<dbReference type="AlphaFoldDB" id="A0A6J6NFI6"/>
<dbReference type="InterPro" id="IPR000870">
    <property type="entry name" value="Homoserine_kinase"/>
</dbReference>
<dbReference type="PRINTS" id="PR00958">
    <property type="entry name" value="HOMSERKINASE"/>
</dbReference>
<evidence type="ECO:0000313" key="9">
    <source>
        <dbReference type="EMBL" id="CAB4683425.1"/>
    </source>
</evidence>
<dbReference type="Gene3D" id="3.30.70.890">
    <property type="entry name" value="GHMP kinase, C-terminal domain"/>
    <property type="match status" value="1"/>
</dbReference>
<dbReference type="InterPro" id="IPR020568">
    <property type="entry name" value="Ribosomal_Su5_D2-typ_SF"/>
</dbReference>
<evidence type="ECO:0000256" key="4">
    <source>
        <dbReference type="ARBA" id="ARBA00022741"/>
    </source>
</evidence>
<feature type="domain" description="GHMP kinase N-terminal" evidence="7">
    <location>
        <begin position="56"/>
        <end position="130"/>
    </location>
</feature>
<dbReference type="PANTHER" id="PTHR20861">
    <property type="entry name" value="HOMOSERINE/4-DIPHOSPHOCYTIDYL-2-C-METHYL-D-ERYTHRITOL KINASE"/>
    <property type="match status" value="1"/>
</dbReference>
<dbReference type="GO" id="GO:0005524">
    <property type="term" value="F:ATP binding"/>
    <property type="evidence" value="ECO:0007669"/>
    <property type="project" value="UniProtKB-KW"/>
</dbReference>
<name>A0A6J6NFI6_9ZZZZ</name>
<dbReference type="InterPro" id="IPR036554">
    <property type="entry name" value="GHMP_kinase_C_sf"/>
</dbReference>
<dbReference type="Pfam" id="PF08544">
    <property type="entry name" value="GHMP_kinases_C"/>
    <property type="match status" value="1"/>
</dbReference>
<protein>
    <submittedName>
        <fullName evidence="9">Unannotated protein</fullName>
    </submittedName>
</protein>
<dbReference type="PANTHER" id="PTHR20861:SF1">
    <property type="entry name" value="HOMOSERINE KINASE"/>
    <property type="match status" value="1"/>
</dbReference>
<evidence type="ECO:0000256" key="1">
    <source>
        <dbReference type="ARBA" id="ARBA00022605"/>
    </source>
</evidence>
<keyword evidence="4" id="KW-0547">Nucleotide-binding</keyword>
<dbReference type="GO" id="GO:0004413">
    <property type="term" value="F:homoserine kinase activity"/>
    <property type="evidence" value="ECO:0007669"/>
    <property type="project" value="InterPro"/>
</dbReference>
<evidence type="ECO:0000259" key="7">
    <source>
        <dbReference type="Pfam" id="PF00288"/>
    </source>
</evidence>
<evidence type="ECO:0000256" key="3">
    <source>
        <dbReference type="ARBA" id="ARBA00022697"/>
    </source>
</evidence>
<feature type="domain" description="GHMP kinase C-terminal" evidence="8">
    <location>
        <begin position="188"/>
        <end position="259"/>
    </location>
</feature>
<dbReference type="SUPFAM" id="SSF54211">
    <property type="entry name" value="Ribosomal protein S5 domain 2-like"/>
    <property type="match status" value="1"/>
</dbReference>
<dbReference type="InterPro" id="IPR013750">
    <property type="entry name" value="GHMP_kinase_C_dom"/>
</dbReference>
<gene>
    <name evidence="9" type="ORF">UFOPK2366_00352</name>
</gene>
<organism evidence="9">
    <name type="scientific">freshwater metagenome</name>
    <dbReference type="NCBI Taxonomy" id="449393"/>
    <lineage>
        <taxon>unclassified sequences</taxon>
        <taxon>metagenomes</taxon>
        <taxon>ecological metagenomes</taxon>
    </lineage>
</organism>
<evidence type="ECO:0000259" key="8">
    <source>
        <dbReference type="Pfam" id="PF08544"/>
    </source>
</evidence>
<evidence type="ECO:0000256" key="6">
    <source>
        <dbReference type="ARBA" id="ARBA00022840"/>
    </source>
</evidence>
<keyword evidence="1" id="KW-0028">Amino-acid biosynthesis</keyword>
<dbReference type="EMBL" id="CAEZXM010000043">
    <property type="protein sequence ID" value="CAB4683425.1"/>
    <property type="molecule type" value="Genomic_DNA"/>
</dbReference>
<dbReference type="GO" id="GO:0009088">
    <property type="term" value="P:threonine biosynthetic process"/>
    <property type="evidence" value="ECO:0007669"/>
    <property type="project" value="UniProtKB-KW"/>
</dbReference>
<dbReference type="InterPro" id="IPR014721">
    <property type="entry name" value="Ribsml_uS5_D2-typ_fold_subgr"/>
</dbReference>
<evidence type="ECO:0000256" key="5">
    <source>
        <dbReference type="ARBA" id="ARBA00022777"/>
    </source>
</evidence>
<keyword evidence="2" id="KW-0808">Transferase</keyword>
<dbReference type="HAMAP" id="MF_00384">
    <property type="entry name" value="Homoser_kinase"/>
    <property type="match status" value="1"/>
</dbReference>
<keyword evidence="5" id="KW-0418">Kinase</keyword>
<dbReference type="SUPFAM" id="SSF55060">
    <property type="entry name" value="GHMP Kinase, C-terminal domain"/>
    <property type="match status" value="1"/>
</dbReference>
<keyword evidence="3" id="KW-0791">Threonine biosynthesis</keyword>
<proteinExistence type="inferred from homology"/>
<dbReference type="Gene3D" id="3.30.230.10">
    <property type="match status" value="1"/>
</dbReference>
<dbReference type="InterPro" id="IPR006204">
    <property type="entry name" value="GHMP_kinase_N_dom"/>
</dbReference>
<reference evidence="9" key="1">
    <citation type="submission" date="2020-05" db="EMBL/GenBank/DDBJ databases">
        <authorList>
            <person name="Chiriac C."/>
            <person name="Salcher M."/>
            <person name="Ghai R."/>
            <person name="Kavagutti S V."/>
        </authorList>
    </citation>
    <scope>NUCLEOTIDE SEQUENCE</scope>
</reference>
<evidence type="ECO:0000256" key="2">
    <source>
        <dbReference type="ARBA" id="ARBA00022679"/>
    </source>
</evidence>
<sequence>MIARVPATSANLGPGFDVLGMALSLWAEVGLLAHGSDVPEGAHHADQHHLATVAFRRLGGEGELWVRSPIPMGRGLGYSAAVRVGGLMLACAQRDDARSETVLANAHEVLTHAAALEGHADNAAPAVLGGVVATTGDRSIRVPLGCDPTVVVWVPSFSTRTDHSRTALSATVSMADAVFNIGHAAYLVAALAAGDVDALRHGTDDRLHQQQRFAAVPQSLAAYEAALAAGAWCSWLSGSGPTVAALCSADMAQTIAGSLGADGHTKILQIAATGATLH</sequence>
<dbReference type="PIRSF" id="PIRSF000676">
    <property type="entry name" value="Homoser_kin"/>
    <property type="match status" value="1"/>
</dbReference>
<dbReference type="Pfam" id="PF00288">
    <property type="entry name" value="GHMP_kinases_N"/>
    <property type="match status" value="1"/>
</dbReference>
<keyword evidence="6" id="KW-0067">ATP-binding</keyword>
<accession>A0A6J6NFI6</accession>